<dbReference type="PANTHER" id="PTHR47022">
    <property type="entry name" value="BTB AND MATH DOMAIN-CONTAINING PROTEIN 36-RELATED"/>
    <property type="match status" value="1"/>
</dbReference>
<dbReference type="Proteomes" id="UP000050795">
    <property type="component" value="Unassembled WGS sequence"/>
</dbReference>
<dbReference type="Pfam" id="PF00443">
    <property type="entry name" value="UCH"/>
    <property type="match status" value="1"/>
</dbReference>
<evidence type="ECO:0000256" key="3">
    <source>
        <dbReference type="ARBA" id="ARBA00031508"/>
    </source>
</evidence>
<sequence length="314" mass="35034">MFHKQGKLSSNTPKTNANVDNRNTGLHAVEYEEAMEVEQPLSDTSEYDPSSDDEQQPWLYTAPKGCCGNSCEQTDASVDVYDENDEARASGVIEAVFENILRHKQAAARGDVRVLGGSGMIRCLPWKILVIFHPAEVHATIGVFVQCNADSESQTWSCTAKATIQLVAQKPNCKSKEMKIQHTFTHKENDWGFQQFIGYEELLNPERGFLSPTEPKDTIIIRAHIKADAPHGADWDSKRHTGFVGLKNQGATCYLNSLLQALYCTNKLRRAVFLMPTESDDAQTSVPLALQRVFYELQFSSRAVGTKKLTRSFG</sequence>
<name>A0AA85IMM7_TRIRE</name>
<feature type="region of interest" description="Disordered" evidence="4">
    <location>
        <begin position="36"/>
        <end position="55"/>
    </location>
</feature>
<feature type="compositionally biased region" description="Acidic residues" evidence="4">
    <location>
        <begin position="45"/>
        <end position="55"/>
    </location>
</feature>
<dbReference type="InterPro" id="IPR038765">
    <property type="entry name" value="Papain-like_cys_pep_sf"/>
</dbReference>
<dbReference type="PANTHER" id="PTHR47022:SF1">
    <property type="entry name" value="BTB AND MATH DOMAIN-CONTAINING PROTEIN 36-RELATED"/>
    <property type="match status" value="1"/>
</dbReference>
<dbReference type="SUPFAM" id="SSF54001">
    <property type="entry name" value="Cysteine proteinases"/>
    <property type="match status" value="1"/>
</dbReference>
<dbReference type="PROSITE" id="PS50144">
    <property type="entry name" value="MATH"/>
    <property type="match status" value="1"/>
</dbReference>
<dbReference type="GO" id="GO:0004843">
    <property type="term" value="F:cysteine-type deubiquitinase activity"/>
    <property type="evidence" value="ECO:0007669"/>
    <property type="project" value="InterPro"/>
</dbReference>
<dbReference type="SUPFAM" id="SSF49599">
    <property type="entry name" value="TRAF domain-like"/>
    <property type="match status" value="1"/>
</dbReference>
<organism evidence="7 8">
    <name type="scientific">Trichobilharzia regenti</name>
    <name type="common">Nasal bird schistosome</name>
    <dbReference type="NCBI Taxonomy" id="157069"/>
    <lineage>
        <taxon>Eukaryota</taxon>
        <taxon>Metazoa</taxon>
        <taxon>Spiralia</taxon>
        <taxon>Lophotrochozoa</taxon>
        <taxon>Platyhelminthes</taxon>
        <taxon>Trematoda</taxon>
        <taxon>Digenea</taxon>
        <taxon>Strigeidida</taxon>
        <taxon>Schistosomatoidea</taxon>
        <taxon>Schistosomatidae</taxon>
        <taxon>Trichobilharzia</taxon>
    </lineage>
</organism>
<evidence type="ECO:0000256" key="2">
    <source>
        <dbReference type="ARBA" id="ARBA00031500"/>
    </source>
</evidence>
<keyword evidence="7" id="KW-1185">Reference proteome</keyword>
<accession>A0AA85IMM7</accession>
<dbReference type="InterPro" id="IPR008974">
    <property type="entry name" value="TRAF-like"/>
</dbReference>
<dbReference type="Gene3D" id="2.60.210.10">
    <property type="entry name" value="Apoptosis, Tumor Necrosis Factor Receptor Associated Protein 2, Chain A"/>
    <property type="match status" value="1"/>
</dbReference>
<dbReference type="InterPro" id="IPR001394">
    <property type="entry name" value="Peptidase_C19_UCH"/>
</dbReference>
<dbReference type="InterPro" id="IPR028889">
    <property type="entry name" value="USP"/>
</dbReference>
<dbReference type="InterPro" id="IPR002083">
    <property type="entry name" value="MATH/TRAF_dom"/>
</dbReference>
<dbReference type="WBParaSite" id="TREG1_10590.1">
    <property type="protein sequence ID" value="TREG1_10590.1"/>
    <property type="gene ID" value="TREG1_10590"/>
</dbReference>
<feature type="compositionally biased region" description="Polar residues" evidence="4">
    <location>
        <begin position="7"/>
        <end position="22"/>
    </location>
</feature>
<reference evidence="7" key="1">
    <citation type="submission" date="2022-06" db="EMBL/GenBank/DDBJ databases">
        <authorList>
            <person name="Berger JAMES D."/>
            <person name="Berger JAMES D."/>
        </authorList>
    </citation>
    <scope>NUCLEOTIDE SEQUENCE [LARGE SCALE GENOMIC DNA]</scope>
</reference>
<evidence type="ECO:0000259" key="5">
    <source>
        <dbReference type="PROSITE" id="PS50144"/>
    </source>
</evidence>
<proteinExistence type="predicted"/>
<evidence type="ECO:0000313" key="8">
    <source>
        <dbReference type="WBParaSite" id="TREG1_10590.1"/>
    </source>
</evidence>
<dbReference type="PROSITE" id="PS00972">
    <property type="entry name" value="USP_1"/>
    <property type="match status" value="1"/>
</dbReference>
<dbReference type="AlphaFoldDB" id="A0AA85IMM7"/>
<dbReference type="PROSITE" id="PS50235">
    <property type="entry name" value="USP_3"/>
    <property type="match status" value="1"/>
</dbReference>
<reference evidence="8" key="2">
    <citation type="submission" date="2023-11" db="UniProtKB">
        <authorList>
            <consortium name="WormBaseParasite"/>
        </authorList>
    </citation>
    <scope>IDENTIFICATION</scope>
</reference>
<dbReference type="Gene3D" id="3.90.70.10">
    <property type="entry name" value="Cysteine proteinases"/>
    <property type="match status" value="1"/>
</dbReference>
<evidence type="ECO:0000259" key="6">
    <source>
        <dbReference type="PROSITE" id="PS50235"/>
    </source>
</evidence>
<dbReference type="InterPro" id="IPR018200">
    <property type="entry name" value="USP_CS"/>
</dbReference>
<dbReference type="GO" id="GO:0016579">
    <property type="term" value="P:protein deubiquitination"/>
    <property type="evidence" value="ECO:0007669"/>
    <property type="project" value="InterPro"/>
</dbReference>
<feature type="domain" description="MATH" evidence="5">
    <location>
        <begin position="90"/>
        <end position="225"/>
    </location>
</feature>
<dbReference type="SMART" id="SM00061">
    <property type="entry name" value="MATH"/>
    <property type="match status" value="1"/>
</dbReference>
<evidence type="ECO:0000256" key="1">
    <source>
        <dbReference type="ARBA" id="ARBA00021393"/>
    </source>
</evidence>
<feature type="domain" description="USP" evidence="6">
    <location>
        <begin position="244"/>
        <end position="314"/>
    </location>
</feature>
<dbReference type="Pfam" id="PF22486">
    <property type="entry name" value="MATH_2"/>
    <property type="match status" value="1"/>
</dbReference>
<evidence type="ECO:0000313" key="7">
    <source>
        <dbReference type="Proteomes" id="UP000050795"/>
    </source>
</evidence>
<feature type="region of interest" description="Disordered" evidence="4">
    <location>
        <begin position="1"/>
        <end position="22"/>
    </location>
</feature>
<evidence type="ECO:0000256" key="4">
    <source>
        <dbReference type="SAM" id="MobiDB-lite"/>
    </source>
</evidence>
<protein>
    <recommendedName>
        <fullName evidence="1">Ubiquitin carboxyl-terminal hydrolase 7</fullName>
    </recommendedName>
    <alternativeName>
        <fullName evidence="3">Ubiquitin thioesterase 7</fullName>
    </alternativeName>
    <alternativeName>
        <fullName evidence="2">Ubiquitin-specific-processing protease 7</fullName>
    </alternativeName>
</protein>